<reference evidence="5 6" key="1">
    <citation type="submission" date="2019-03" db="EMBL/GenBank/DDBJ databases">
        <title>Genomic Encyclopedia of Type Strains, Phase IV (KMG-IV): sequencing the most valuable type-strain genomes for metagenomic binning, comparative biology and taxonomic classification.</title>
        <authorList>
            <person name="Goeker M."/>
        </authorList>
    </citation>
    <scope>NUCLEOTIDE SEQUENCE [LARGE SCALE GENOMIC DNA]</scope>
    <source>
        <strain evidence="5 6">DSM 21944</strain>
    </source>
</reference>
<dbReference type="PANTHER" id="PTHR47691">
    <property type="entry name" value="REGULATOR-RELATED"/>
    <property type="match status" value="1"/>
</dbReference>
<evidence type="ECO:0000313" key="5">
    <source>
        <dbReference type="EMBL" id="TCS99267.1"/>
    </source>
</evidence>
<dbReference type="Gene3D" id="1.10.10.10">
    <property type="entry name" value="Winged helix-like DNA-binding domain superfamily/Winged helix DNA-binding domain"/>
    <property type="match status" value="1"/>
</dbReference>
<comment type="caution">
    <text evidence="5">The sequence shown here is derived from an EMBL/GenBank/DDBJ whole genome shotgun (WGS) entry which is preliminary data.</text>
</comment>
<dbReference type="GO" id="GO:0003677">
    <property type="term" value="F:DNA binding"/>
    <property type="evidence" value="ECO:0007669"/>
    <property type="project" value="UniProtKB-UniRule"/>
</dbReference>
<protein>
    <submittedName>
        <fullName evidence="5">DNA-binding winged helix-turn-helix (WHTH) protein</fullName>
    </submittedName>
</protein>
<dbReference type="Pfam" id="PF00486">
    <property type="entry name" value="Trans_reg_C"/>
    <property type="match status" value="1"/>
</dbReference>
<keyword evidence="2" id="KW-0802">TPR repeat</keyword>
<evidence type="ECO:0000313" key="6">
    <source>
        <dbReference type="Proteomes" id="UP000294599"/>
    </source>
</evidence>
<dbReference type="InterPro" id="IPR041617">
    <property type="entry name" value="TPR_MalT"/>
</dbReference>
<dbReference type="GO" id="GO:0000160">
    <property type="term" value="P:phosphorelay signal transduction system"/>
    <property type="evidence" value="ECO:0007669"/>
    <property type="project" value="InterPro"/>
</dbReference>
<evidence type="ECO:0000256" key="1">
    <source>
        <dbReference type="ARBA" id="ARBA00023125"/>
    </source>
</evidence>
<feature type="repeat" description="TPR" evidence="2">
    <location>
        <begin position="469"/>
        <end position="502"/>
    </location>
</feature>
<dbReference type="PROSITE" id="PS50005">
    <property type="entry name" value="TPR"/>
    <property type="match status" value="1"/>
</dbReference>
<dbReference type="Gene3D" id="1.25.40.10">
    <property type="entry name" value="Tetratricopeptide repeat domain"/>
    <property type="match status" value="1"/>
</dbReference>
<feature type="domain" description="OmpR/PhoB-type" evidence="4">
    <location>
        <begin position="14"/>
        <end position="112"/>
    </location>
</feature>
<evidence type="ECO:0000256" key="2">
    <source>
        <dbReference type="PROSITE-ProRule" id="PRU00339"/>
    </source>
</evidence>
<dbReference type="Pfam" id="PF17874">
    <property type="entry name" value="TPR_MalT"/>
    <property type="match status" value="1"/>
</dbReference>
<dbReference type="EMBL" id="SMAF01000006">
    <property type="protein sequence ID" value="TCS99267.1"/>
    <property type="molecule type" value="Genomic_DNA"/>
</dbReference>
<dbReference type="SUPFAM" id="SSF46894">
    <property type="entry name" value="C-terminal effector domain of the bipartite response regulators"/>
    <property type="match status" value="1"/>
</dbReference>
<dbReference type="SMART" id="SM00028">
    <property type="entry name" value="TPR"/>
    <property type="match status" value="4"/>
</dbReference>
<organism evidence="5 6">
    <name type="scientific">Pseudofulvimonas gallinarii</name>
    <dbReference type="NCBI Taxonomy" id="634155"/>
    <lineage>
        <taxon>Bacteria</taxon>
        <taxon>Pseudomonadati</taxon>
        <taxon>Pseudomonadota</taxon>
        <taxon>Gammaproteobacteria</taxon>
        <taxon>Lysobacterales</taxon>
        <taxon>Rhodanobacteraceae</taxon>
        <taxon>Pseudofulvimonas</taxon>
    </lineage>
</organism>
<dbReference type="PROSITE" id="PS51755">
    <property type="entry name" value="OMPR_PHOB"/>
    <property type="match status" value="1"/>
</dbReference>
<dbReference type="Proteomes" id="UP000294599">
    <property type="component" value="Unassembled WGS sequence"/>
</dbReference>
<dbReference type="InterPro" id="IPR011990">
    <property type="entry name" value="TPR-like_helical_dom_sf"/>
</dbReference>
<name>A0A4V2UWG5_9GAMM</name>
<dbReference type="InterPro" id="IPR001867">
    <property type="entry name" value="OmpR/PhoB-type_DNA-bd"/>
</dbReference>
<dbReference type="SMART" id="SM00862">
    <property type="entry name" value="Trans_reg_C"/>
    <property type="match status" value="1"/>
</dbReference>
<dbReference type="PANTHER" id="PTHR47691:SF3">
    <property type="entry name" value="HTH-TYPE TRANSCRIPTIONAL REGULATOR RV0890C-RELATED"/>
    <property type="match status" value="1"/>
</dbReference>
<dbReference type="GO" id="GO:0006355">
    <property type="term" value="P:regulation of DNA-templated transcription"/>
    <property type="evidence" value="ECO:0007669"/>
    <property type="project" value="InterPro"/>
</dbReference>
<dbReference type="InterPro" id="IPR019734">
    <property type="entry name" value="TPR_rpt"/>
</dbReference>
<evidence type="ECO:0000256" key="3">
    <source>
        <dbReference type="PROSITE-ProRule" id="PRU01091"/>
    </source>
</evidence>
<keyword evidence="6" id="KW-1185">Reference proteome</keyword>
<proteinExistence type="predicted"/>
<dbReference type="AlphaFoldDB" id="A0A4V2UWG5"/>
<sequence length="764" mass="82286">MTFLQPATPVHPRPDRYSFDAFQLDVRARQLLHGGDPVPVQGLVFDLLLYLASHPGETLSKERLLAEVWGNRHLTDATIAQAVRKARAALGDDGRTQMYIRTVHGRGIRFEADVTSGDAAAPPPAAASTPGLPVAAAGPGPASGWRVVAILLLLTGAWGLWLAFPGPGVREAPAIAAEPLPAATRIAVFPFENATGEVDYDWLRHGLPAAARDLLALAEGVEALGPRELEDVPEGDLDHRSAYVGARFGLTATVARKEGRFAVAWLLVRDDGGRHQGQFTTAEATLIARELVRQVLASARGVAPVMVSDAIDAGDPLALELYSRGMEAAMRNERAQAVKLLEAALARAPGSTQLKVAVAQVAFDPANVQGSIQRLREVMDGLPADASLARATLRFEVGKLLWFVGEMEQAEGLLRDALDDPGIDRLLRARVLNSLAMVEQSLLRFDVAWEHARAAESLLRQLDSPYFLAMALTNLGYLAEDMGRLAEAQQYHEEALGIRERSGFPTLVAASRYGLGRVLRRSGRFEEAEELVRMALDTAIAHDVRHDVFDNCEELAEIAMRLEKYEDAATWLEQARAVAESNDDALGLVWVRQLQGRLSLRSGSVTAATVAGHEGVVRDLEAVGERQDAQLARLELAQMHLALGRPDAAYGLLRRVADDLDAAGISGVALGHEVVNAQWLAARGERTGALSALLETIRHARASGAWDIEAEAAILAGHLALETGDVATAGRVLAIARAWSPGYYRTRELAQALRAVETGTGRTD</sequence>
<gene>
    <name evidence="5" type="ORF">EDC25_106105</name>
</gene>
<evidence type="ECO:0000259" key="4">
    <source>
        <dbReference type="PROSITE" id="PS51755"/>
    </source>
</evidence>
<keyword evidence="1 3" id="KW-0238">DNA-binding</keyword>
<dbReference type="InterPro" id="IPR016032">
    <property type="entry name" value="Sig_transdc_resp-reg_C-effctor"/>
</dbReference>
<dbReference type="RefSeq" id="WP_164484025.1">
    <property type="nucleotide sequence ID" value="NZ_JBHLWF010000031.1"/>
</dbReference>
<dbReference type="CDD" id="cd00383">
    <property type="entry name" value="trans_reg_C"/>
    <property type="match status" value="1"/>
</dbReference>
<dbReference type="InterPro" id="IPR036388">
    <property type="entry name" value="WH-like_DNA-bd_sf"/>
</dbReference>
<accession>A0A4V2UWG5</accession>
<feature type="DNA-binding region" description="OmpR/PhoB-type" evidence="3">
    <location>
        <begin position="14"/>
        <end position="112"/>
    </location>
</feature>
<dbReference type="SUPFAM" id="SSF48452">
    <property type="entry name" value="TPR-like"/>
    <property type="match status" value="1"/>
</dbReference>